<evidence type="ECO:0000256" key="1">
    <source>
        <dbReference type="SAM" id="MobiDB-lite"/>
    </source>
</evidence>
<feature type="compositionally biased region" description="Basic and acidic residues" evidence="1">
    <location>
        <begin position="80"/>
        <end position="92"/>
    </location>
</feature>
<protein>
    <submittedName>
        <fullName evidence="2">Uncharacterized protein</fullName>
    </submittedName>
</protein>
<name>A0AAD4QEW3_9AGAM</name>
<proteinExistence type="predicted"/>
<accession>A0AAD4QEW3</accession>
<evidence type="ECO:0000313" key="3">
    <source>
        <dbReference type="Proteomes" id="UP001201163"/>
    </source>
</evidence>
<keyword evidence="3" id="KW-1185">Reference proteome</keyword>
<dbReference type="AlphaFoldDB" id="A0AAD4QEW3"/>
<feature type="region of interest" description="Disordered" evidence="1">
    <location>
        <begin position="48"/>
        <end position="170"/>
    </location>
</feature>
<dbReference type="EMBL" id="JAKELL010000004">
    <property type="protein sequence ID" value="KAH8999551.1"/>
    <property type="molecule type" value="Genomic_DNA"/>
</dbReference>
<gene>
    <name evidence="2" type="ORF">EDB92DRAFT_2111520</name>
</gene>
<feature type="compositionally biased region" description="Basic residues" evidence="1">
    <location>
        <begin position="141"/>
        <end position="170"/>
    </location>
</feature>
<dbReference type="Proteomes" id="UP001201163">
    <property type="component" value="Unassembled WGS sequence"/>
</dbReference>
<reference evidence="2" key="1">
    <citation type="submission" date="2022-01" db="EMBL/GenBank/DDBJ databases">
        <title>Comparative genomics reveals a dynamic genome evolution in the ectomycorrhizal milk-cap (Lactarius) mushrooms.</title>
        <authorList>
            <consortium name="DOE Joint Genome Institute"/>
            <person name="Lebreton A."/>
            <person name="Tang N."/>
            <person name="Kuo A."/>
            <person name="LaButti K."/>
            <person name="Drula E."/>
            <person name="Barry K."/>
            <person name="Clum A."/>
            <person name="Lipzen A."/>
            <person name="Mousain D."/>
            <person name="Ng V."/>
            <person name="Wang R."/>
            <person name="Wang X."/>
            <person name="Dai Y."/>
            <person name="Henrissat B."/>
            <person name="Grigoriev I.V."/>
            <person name="Guerin-Laguette A."/>
            <person name="Yu F."/>
            <person name="Martin F.M."/>
        </authorList>
    </citation>
    <scope>NUCLEOTIDE SEQUENCE</scope>
    <source>
        <strain evidence="2">QP</strain>
    </source>
</reference>
<evidence type="ECO:0000313" key="2">
    <source>
        <dbReference type="EMBL" id="KAH8999551.1"/>
    </source>
</evidence>
<sequence length="170" mass="19265">MPCSVTVTTHSPTVLTKHWSPPSLRRPGRRIKLCFFFFSISFLTPSMQEAHPMSPEDCPAFGTYTPRSPRAAPVTSPRLRASDKSRQARRDPGPVTAHCATSPPWLHPDTARTTTTTNPPPRRSNTARKTPRPPTCYHAASTRHTRPHNRQLRHTTPTRRAKHCHRQQQL</sequence>
<feature type="compositionally biased region" description="Low complexity" evidence="1">
    <location>
        <begin position="111"/>
        <end position="124"/>
    </location>
</feature>
<comment type="caution">
    <text evidence="2">The sequence shown here is derived from an EMBL/GenBank/DDBJ whole genome shotgun (WGS) entry which is preliminary data.</text>
</comment>
<organism evidence="2 3">
    <name type="scientific">Lactarius akahatsu</name>
    <dbReference type="NCBI Taxonomy" id="416441"/>
    <lineage>
        <taxon>Eukaryota</taxon>
        <taxon>Fungi</taxon>
        <taxon>Dikarya</taxon>
        <taxon>Basidiomycota</taxon>
        <taxon>Agaricomycotina</taxon>
        <taxon>Agaricomycetes</taxon>
        <taxon>Russulales</taxon>
        <taxon>Russulaceae</taxon>
        <taxon>Lactarius</taxon>
    </lineage>
</organism>